<accession>A0ABT7DMZ4</accession>
<dbReference type="SUPFAM" id="SSF54523">
    <property type="entry name" value="Pili subunits"/>
    <property type="match status" value="1"/>
</dbReference>
<protein>
    <submittedName>
        <fullName evidence="2">Prepilin-type N-terminal cleavage/methylation domain-containing protein</fullName>
    </submittedName>
</protein>
<dbReference type="Gene3D" id="3.30.700.10">
    <property type="entry name" value="Glycoprotein, Type 4 Pilin"/>
    <property type="match status" value="1"/>
</dbReference>
<gene>
    <name evidence="2" type="ORF">QNJ86_03830</name>
</gene>
<dbReference type="InterPro" id="IPR012902">
    <property type="entry name" value="N_methyl_site"/>
</dbReference>
<evidence type="ECO:0000256" key="1">
    <source>
        <dbReference type="SAM" id="Phobius"/>
    </source>
</evidence>
<sequence>MKQMIQRIREEKSGFTLAELLIVVAIVAVLVAIAIPVFSAQLAKANAGTDEANIRSGYAQAQSFILTKMDNDKTKIASGDVYYLTTDAGLSKTGTKYETKGTSTDVDNVPGYLPAWTAQQNVKYTFTVSADTGEVTVAVEAVDKTK</sequence>
<feature type="transmembrane region" description="Helical" evidence="1">
    <location>
        <begin position="20"/>
        <end position="38"/>
    </location>
</feature>
<organism evidence="2 3">
    <name type="scientific">Gordonibacter faecis</name>
    <dbReference type="NCBI Taxonomy" id="3047475"/>
    <lineage>
        <taxon>Bacteria</taxon>
        <taxon>Bacillati</taxon>
        <taxon>Actinomycetota</taxon>
        <taxon>Coriobacteriia</taxon>
        <taxon>Eggerthellales</taxon>
        <taxon>Eggerthellaceae</taxon>
        <taxon>Gordonibacter</taxon>
    </lineage>
</organism>
<dbReference type="Pfam" id="PF07963">
    <property type="entry name" value="N_methyl"/>
    <property type="match status" value="1"/>
</dbReference>
<evidence type="ECO:0000313" key="2">
    <source>
        <dbReference type="EMBL" id="MDJ1649923.1"/>
    </source>
</evidence>
<dbReference type="RefSeq" id="WP_283831269.1">
    <property type="nucleotide sequence ID" value="NZ_JASJEU010000007.1"/>
</dbReference>
<dbReference type="InterPro" id="IPR045584">
    <property type="entry name" value="Pilin-like"/>
</dbReference>
<evidence type="ECO:0000313" key="3">
    <source>
        <dbReference type="Proteomes" id="UP001232750"/>
    </source>
</evidence>
<dbReference type="NCBIfam" id="TIGR02532">
    <property type="entry name" value="IV_pilin_GFxxxE"/>
    <property type="match status" value="1"/>
</dbReference>
<keyword evidence="1" id="KW-0472">Membrane</keyword>
<name>A0ABT7DMZ4_9ACTN</name>
<reference evidence="2 3" key="1">
    <citation type="submission" date="2023-05" db="EMBL/GenBank/DDBJ databases">
        <title>Gordonibacter KGMB12511T sp. nov., isolated from faeces of healthy Korean.</title>
        <authorList>
            <person name="Kim H.S."/>
            <person name="Kim J.-S."/>
            <person name="Suh M.K."/>
            <person name="Eom M.K."/>
            <person name="Do H.E."/>
            <person name="Lee J.-S."/>
        </authorList>
    </citation>
    <scope>NUCLEOTIDE SEQUENCE [LARGE SCALE GENOMIC DNA]</scope>
    <source>
        <strain evidence="2 3">KGMB12511</strain>
    </source>
</reference>
<proteinExistence type="predicted"/>
<keyword evidence="1" id="KW-0812">Transmembrane</keyword>
<keyword evidence="1" id="KW-1133">Transmembrane helix</keyword>
<dbReference type="Proteomes" id="UP001232750">
    <property type="component" value="Unassembled WGS sequence"/>
</dbReference>
<comment type="caution">
    <text evidence="2">The sequence shown here is derived from an EMBL/GenBank/DDBJ whole genome shotgun (WGS) entry which is preliminary data.</text>
</comment>
<dbReference type="EMBL" id="JASJEU010000007">
    <property type="protein sequence ID" value="MDJ1649923.1"/>
    <property type="molecule type" value="Genomic_DNA"/>
</dbReference>
<keyword evidence="3" id="KW-1185">Reference proteome</keyword>